<keyword evidence="1" id="KW-0175">Coiled coil</keyword>
<comment type="caution">
    <text evidence="3">The sequence shown here is derived from an EMBL/GenBank/DDBJ whole genome shotgun (WGS) entry which is preliminary data.</text>
</comment>
<dbReference type="AlphaFoldDB" id="A0A7C2EI93"/>
<organism evidence="3">
    <name type="scientific">Ammonifex degensii</name>
    <dbReference type="NCBI Taxonomy" id="42838"/>
    <lineage>
        <taxon>Bacteria</taxon>
        <taxon>Bacillati</taxon>
        <taxon>Bacillota</taxon>
        <taxon>Clostridia</taxon>
        <taxon>Thermoanaerobacterales</taxon>
        <taxon>Thermoanaerobacteraceae</taxon>
        <taxon>Ammonifex</taxon>
    </lineage>
</organism>
<evidence type="ECO:0000313" key="3">
    <source>
        <dbReference type="EMBL" id="HEL65182.1"/>
    </source>
</evidence>
<protein>
    <submittedName>
        <fullName evidence="3">Uncharacterized protein</fullName>
    </submittedName>
</protein>
<feature type="region of interest" description="Disordered" evidence="2">
    <location>
        <begin position="144"/>
        <end position="166"/>
    </location>
</feature>
<proteinExistence type="predicted"/>
<reference evidence="3" key="1">
    <citation type="journal article" date="2020" name="mSystems">
        <title>Genome- and Community-Level Interaction Insights into Carbon Utilization and Element Cycling Functions of Hydrothermarchaeota in Hydrothermal Sediment.</title>
        <authorList>
            <person name="Zhou Z."/>
            <person name="Liu Y."/>
            <person name="Xu W."/>
            <person name="Pan J."/>
            <person name="Luo Z.H."/>
            <person name="Li M."/>
        </authorList>
    </citation>
    <scope>NUCLEOTIDE SEQUENCE [LARGE SCALE GENOMIC DNA]</scope>
    <source>
        <strain evidence="3">SpSt-300</strain>
    </source>
</reference>
<evidence type="ECO:0000256" key="1">
    <source>
        <dbReference type="SAM" id="Coils"/>
    </source>
</evidence>
<dbReference type="EMBL" id="DSMU01000042">
    <property type="protein sequence ID" value="HEL65182.1"/>
    <property type="molecule type" value="Genomic_DNA"/>
</dbReference>
<gene>
    <name evidence="3" type="ORF">ENQ34_00660</name>
</gene>
<name>A0A7C2EI93_9THEO</name>
<accession>A0A7C2EI93</accession>
<feature type="compositionally biased region" description="Basic and acidic residues" evidence="2">
    <location>
        <begin position="146"/>
        <end position="166"/>
    </location>
</feature>
<feature type="coiled-coil region" evidence="1">
    <location>
        <begin position="83"/>
        <end position="110"/>
    </location>
</feature>
<evidence type="ECO:0000256" key="2">
    <source>
        <dbReference type="SAM" id="MobiDB-lite"/>
    </source>
</evidence>
<sequence>MREILCEVAKRLREAPDRAAELTLKRAEVSDALHKALDAVKQKEAEVAGAVAAEKNGDGRPLFPNEAARNAETSRRLQADAGYQAARAEVDRLRKELREVDSEIERVGRRHRSDANLAYLAANLLAAGMREEFEAMLAAYGTADRAPQDKPEAKAEAEAKPEAKQDVDTDTFKVLEVRPGKSEGTIRAYCEGESGKVAVYAKNGVAKVLAGAVGGKVQVKYRKLDKGLFALEARPVA</sequence>